<dbReference type="InterPro" id="IPR036322">
    <property type="entry name" value="WD40_repeat_dom_sf"/>
</dbReference>
<keyword evidence="4" id="KW-1185">Reference proteome</keyword>
<proteinExistence type="predicted"/>
<dbReference type="PANTHER" id="PTHR44675">
    <property type="entry name" value="PAK1 INTERACTING PROTEIN 1"/>
    <property type="match status" value="1"/>
</dbReference>
<dbReference type="GeneID" id="115629954"/>
<dbReference type="PROSITE" id="PS50082">
    <property type="entry name" value="WD_REPEATS_2"/>
    <property type="match status" value="1"/>
</dbReference>
<feature type="compositionally biased region" description="Acidic residues" evidence="3">
    <location>
        <begin position="352"/>
        <end position="365"/>
    </location>
</feature>
<evidence type="ECO:0000256" key="1">
    <source>
        <dbReference type="ARBA" id="ARBA00045213"/>
    </source>
</evidence>
<evidence type="ECO:0000313" key="5">
    <source>
        <dbReference type="RefSeq" id="XP_030382426.1"/>
    </source>
</evidence>
<evidence type="ECO:0000313" key="4">
    <source>
        <dbReference type="Proteomes" id="UP000504634"/>
    </source>
</evidence>
<sequence length="455" mass="49586">MLPNIEIIVGTYEEFLLGYQLKQQSEEDGDQVVLKQTFADKSHAGSLKCVAVQGPWIASGGSDDRIFVYDMRTRKQSQILLSHSGTINSLVFSPDLTHLLSGSADGHMIATRVGSWKTEGDWQKAHAGAAVTHVSCHPSSKLALSLGGDQVLHTWNLVKGRVAYKTNLKSKSTLGSAPDCLCWSPDGEHFTLSGPLVVEIWEIKKAGVARREKTPAKPICVAWLNGRVCLAGLENGSIVWISLDAPEDEAAKNISAHEVRIKAMSYFDGTLVTASSAGELKIWSCDIEKQELEHLTSTNIGCRPTCMALLDLSSFKSECPQTSKVVAPKHTNQEKSNVVAAPKPRGVVTIEFEQDENPTIEDDDNSTTSDDTDSAKKSKTNHKKLKQDEESVGQSDDDDCEKSDDSIADFSDSESFGTDGFSNDSDSNQRPAQRKRRNPTPVGAKKAKPKQAKKE</sequence>
<feature type="region of interest" description="Disordered" evidence="3">
    <location>
        <begin position="328"/>
        <end position="455"/>
    </location>
</feature>
<name>A0A6J2U165_DROLE</name>
<organism evidence="4 5">
    <name type="scientific">Drosophila lebanonensis</name>
    <name type="common">Fruit fly</name>
    <name type="synonym">Scaptodrosophila lebanonensis</name>
    <dbReference type="NCBI Taxonomy" id="7225"/>
    <lineage>
        <taxon>Eukaryota</taxon>
        <taxon>Metazoa</taxon>
        <taxon>Ecdysozoa</taxon>
        <taxon>Arthropoda</taxon>
        <taxon>Hexapoda</taxon>
        <taxon>Insecta</taxon>
        <taxon>Pterygota</taxon>
        <taxon>Neoptera</taxon>
        <taxon>Endopterygota</taxon>
        <taxon>Diptera</taxon>
        <taxon>Brachycera</taxon>
        <taxon>Muscomorpha</taxon>
        <taxon>Ephydroidea</taxon>
        <taxon>Drosophilidae</taxon>
        <taxon>Scaptodrosophila</taxon>
    </lineage>
</organism>
<reference evidence="5" key="1">
    <citation type="submission" date="2025-08" db="UniProtKB">
        <authorList>
            <consortium name="RefSeq"/>
        </authorList>
    </citation>
    <scope>IDENTIFICATION</scope>
    <source>
        <strain evidence="5">11010-0011.00</strain>
        <tissue evidence="5">Whole body</tissue>
    </source>
</reference>
<feature type="compositionally biased region" description="Basic residues" evidence="3">
    <location>
        <begin position="445"/>
        <end position="455"/>
    </location>
</feature>
<accession>A0A6J2U165</accession>
<comment type="function">
    <text evidence="1">Negatively regulates the PAK1 kinase. PAK1 is a member of the PAK kinase family, which has been shown to play a positive role in the regulation of signaling pathways involving MAPK8 and RELA. PAK1 exists as an inactive homodimer, which is activated by binding of small GTPases such as CDC42 to an N-terminal regulatory domain. PAK1IP1 also binds to the N-terminus of PAK1, and inhibits the specific activation of PAK1 by CDC42. May be involved in ribosomal large subunit assembly.</text>
</comment>
<evidence type="ECO:0000256" key="3">
    <source>
        <dbReference type="SAM" id="MobiDB-lite"/>
    </source>
</evidence>
<keyword evidence="2" id="KW-0853">WD repeat</keyword>
<dbReference type="InterPro" id="IPR015943">
    <property type="entry name" value="WD40/YVTN_repeat-like_dom_sf"/>
</dbReference>
<dbReference type="Pfam" id="PF00400">
    <property type="entry name" value="WD40"/>
    <property type="match status" value="2"/>
</dbReference>
<dbReference type="InterPro" id="IPR051959">
    <property type="entry name" value="PAK1-Kinase_Regulator"/>
</dbReference>
<dbReference type="InterPro" id="IPR001680">
    <property type="entry name" value="WD40_rpt"/>
</dbReference>
<dbReference type="SUPFAM" id="SSF50978">
    <property type="entry name" value="WD40 repeat-like"/>
    <property type="match status" value="1"/>
</dbReference>
<dbReference type="Proteomes" id="UP000504634">
    <property type="component" value="Unplaced"/>
</dbReference>
<protein>
    <submittedName>
        <fullName evidence="5">P21-activated protein kinase-interacting protein 1-like</fullName>
    </submittedName>
</protein>
<dbReference type="Gene3D" id="2.130.10.10">
    <property type="entry name" value="YVTN repeat-like/Quinoprotein amine dehydrogenase"/>
    <property type="match status" value="2"/>
</dbReference>
<dbReference type="SMART" id="SM00320">
    <property type="entry name" value="WD40"/>
    <property type="match status" value="5"/>
</dbReference>
<dbReference type="OrthoDB" id="308449at2759"/>
<dbReference type="AlphaFoldDB" id="A0A6J2U165"/>
<dbReference type="PANTHER" id="PTHR44675:SF1">
    <property type="entry name" value="P21-ACTIVATED PROTEIN KINASE-INTERACTING PROTEIN 1"/>
    <property type="match status" value="1"/>
</dbReference>
<feature type="repeat" description="WD" evidence="2">
    <location>
        <begin position="80"/>
        <end position="108"/>
    </location>
</feature>
<evidence type="ECO:0000256" key="2">
    <source>
        <dbReference type="PROSITE-ProRule" id="PRU00221"/>
    </source>
</evidence>
<dbReference type="RefSeq" id="XP_030382426.1">
    <property type="nucleotide sequence ID" value="XM_030526566.1"/>
</dbReference>
<gene>
    <name evidence="5" type="primary">LOC115629954</name>
</gene>
<feature type="compositionally biased region" description="Polar residues" evidence="3">
    <location>
        <begin position="413"/>
        <end position="431"/>
    </location>
</feature>